<feature type="transmembrane region" description="Helical" evidence="4">
    <location>
        <begin position="100"/>
        <end position="124"/>
    </location>
</feature>
<evidence type="ECO:0000256" key="1">
    <source>
        <dbReference type="ARBA" id="ARBA00000085"/>
    </source>
</evidence>
<dbReference type="InterPro" id="IPR004358">
    <property type="entry name" value="Sig_transdc_His_kin-like_C"/>
</dbReference>
<keyword evidence="6" id="KW-0418">Kinase</keyword>
<feature type="transmembrane region" description="Helical" evidence="4">
    <location>
        <begin position="170"/>
        <end position="189"/>
    </location>
</feature>
<dbReference type="CDD" id="cd00082">
    <property type="entry name" value="HisKA"/>
    <property type="match status" value="1"/>
</dbReference>
<feature type="domain" description="Histidine kinase" evidence="5">
    <location>
        <begin position="701"/>
        <end position="912"/>
    </location>
</feature>
<feature type="transmembrane region" description="Helical" evidence="4">
    <location>
        <begin position="440"/>
        <end position="468"/>
    </location>
</feature>
<keyword evidence="3" id="KW-0597">Phosphoprotein</keyword>
<organism evidence="6 7">
    <name type="scientific">Marinospirillum celere</name>
    <dbReference type="NCBI Taxonomy" id="1122252"/>
    <lineage>
        <taxon>Bacteria</taxon>
        <taxon>Pseudomonadati</taxon>
        <taxon>Pseudomonadota</taxon>
        <taxon>Gammaproteobacteria</taxon>
        <taxon>Oceanospirillales</taxon>
        <taxon>Oceanospirillaceae</taxon>
        <taxon>Marinospirillum</taxon>
    </lineage>
</organism>
<dbReference type="InterPro" id="IPR003594">
    <property type="entry name" value="HATPase_dom"/>
</dbReference>
<keyword evidence="6" id="KW-0808">Transferase</keyword>
<feature type="transmembrane region" description="Helical" evidence="4">
    <location>
        <begin position="76"/>
        <end position="94"/>
    </location>
</feature>
<dbReference type="Pfam" id="PF00512">
    <property type="entry name" value="HisKA"/>
    <property type="match status" value="1"/>
</dbReference>
<dbReference type="RefSeq" id="WP_091960406.1">
    <property type="nucleotide sequence ID" value="NZ_FOLH01000002.1"/>
</dbReference>
<dbReference type="SMART" id="SM00388">
    <property type="entry name" value="HisKA"/>
    <property type="match status" value="1"/>
</dbReference>
<dbReference type="SUPFAM" id="SSF55874">
    <property type="entry name" value="ATPase domain of HSP90 chaperone/DNA topoisomerase II/histidine kinase"/>
    <property type="match status" value="1"/>
</dbReference>
<dbReference type="GO" id="GO:0000155">
    <property type="term" value="F:phosphorelay sensor kinase activity"/>
    <property type="evidence" value="ECO:0007669"/>
    <property type="project" value="InterPro"/>
</dbReference>
<protein>
    <recommendedName>
        <fullName evidence="2">histidine kinase</fullName>
        <ecNumber evidence="2">2.7.13.3</ecNumber>
    </recommendedName>
</protein>
<dbReference type="PANTHER" id="PTHR43065">
    <property type="entry name" value="SENSOR HISTIDINE KINASE"/>
    <property type="match status" value="1"/>
</dbReference>
<evidence type="ECO:0000313" key="7">
    <source>
        <dbReference type="Proteomes" id="UP000199058"/>
    </source>
</evidence>
<dbReference type="InterPro" id="IPR036097">
    <property type="entry name" value="HisK_dim/P_sf"/>
</dbReference>
<dbReference type="SMART" id="SM00387">
    <property type="entry name" value="HATPase_c"/>
    <property type="match status" value="1"/>
</dbReference>
<keyword evidence="7" id="KW-1185">Reference proteome</keyword>
<feature type="transmembrane region" description="Helical" evidence="4">
    <location>
        <begin position="42"/>
        <end position="69"/>
    </location>
</feature>
<dbReference type="InterPro" id="IPR005467">
    <property type="entry name" value="His_kinase_dom"/>
</dbReference>
<keyword evidence="4" id="KW-0472">Membrane</keyword>
<keyword evidence="4" id="KW-1133">Transmembrane helix</keyword>
<dbReference type="Gene3D" id="1.10.287.130">
    <property type="match status" value="1"/>
</dbReference>
<evidence type="ECO:0000256" key="2">
    <source>
        <dbReference type="ARBA" id="ARBA00012438"/>
    </source>
</evidence>
<keyword evidence="4" id="KW-0812">Transmembrane</keyword>
<dbReference type="SUPFAM" id="SSF55785">
    <property type="entry name" value="PYP-like sensor domain (PAS domain)"/>
    <property type="match status" value="1"/>
</dbReference>
<dbReference type="PROSITE" id="PS51257">
    <property type="entry name" value="PROKAR_LIPOPROTEIN"/>
    <property type="match status" value="1"/>
</dbReference>
<sequence>MANKRAGKLGIFLLLALLACLGNYFAVPLLFGVSLLLGSIFIYLLLFYYGLPLTLVAAIPAYLLTWLLWGHPWGTITHLLELILVAGLLSHYRFRELPLLVAIYWLLLGIPGGLLIYHQVLGLPWLDAWMIIGKQALNSLANATLALTLIYLLPDRLGLRKRPEMSITDLFFYLPTLMLVLGSLVIVMITGHFQMERAQAEIQQQLRGAQSFVVRQLDQKLGSLHDQLSRINQLCQSTLDDETRTRQCYDRQVIGTPFQELLLRPMSGSDWNNLTSFSRLDEFSQSLNADLESSLRELQETGRNRTQRLTDTGELLLVRRVFNDYLHQNWLVARVDLSELNLDLLAAMVYPELRYIWQLGEQELLANQAAIDPVLPLAKHLDASKDGQFLHWLPDEGATAVGRWGNSIYYLQNRLENLGIALPGSIRIELRPRQMQENLFSMYALLFGLSFLLILVGLLITRLVSVWIARPVKDLIKVAENIPSQLPLPIESWRWSQKYPVLEFNQLGVQLETMGRLLKEQFGELQEKEQRLEEVIANRTRELVDAHQHLQSVMDSMEAVLWSADLQLNEGKALFKLNFISPSVLYLTGYSARAWLGDAQGLIRRGLDKKQVAGVLQELGHMAQRGRGRLVMRFWNPKEEEWRVMTLRYWLVYSAEGRPLRVDGLITDMTETYEAEEKVKEQEELLLHQSRRAAMGEMVSNIAHQWRQPLNSLRLTLGNLQDAREFGQLTEDLFDDSLQQADKLITQMNQTVRDFVTFFRPRKEARVFNLADLVDQSLDVMQTSLQSMELHLDVDKDIRVKGYPNEVLQVIMVILQNSREAIKDQKGLAGEVWITLKKEKSQALLTLEDNAGGIPEEAISKVFDPYFTTKAEGTGIGLYMAKMVIEKQMQGEIQVVNSAKGALFTLAFPLTDESVDESL</sequence>
<evidence type="ECO:0000256" key="3">
    <source>
        <dbReference type="ARBA" id="ARBA00022553"/>
    </source>
</evidence>
<dbReference type="OrthoDB" id="1931120at2"/>
<dbReference type="STRING" id="1122252.SAMN05660443_1109"/>
<accession>A0A1I1FM99</accession>
<evidence type="ECO:0000256" key="4">
    <source>
        <dbReference type="SAM" id="Phobius"/>
    </source>
</evidence>
<dbReference type="Gene3D" id="3.30.565.10">
    <property type="entry name" value="Histidine kinase-like ATPase, C-terminal domain"/>
    <property type="match status" value="1"/>
</dbReference>
<comment type="catalytic activity">
    <reaction evidence="1">
        <text>ATP + protein L-histidine = ADP + protein N-phospho-L-histidine.</text>
        <dbReference type="EC" id="2.7.13.3"/>
    </reaction>
</comment>
<dbReference type="SUPFAM" id="SSF47384">
    <property type="entry name" value="Homodimeric domain of signal transducing histidine kinase"/>
    <property type="match status" value="1"/>
</dbReference>
<reference evidence="6 7" key="1">
    <citation type="submission" date="2016-10" db="EMBL/GenBank/DDBJ databases">
        <authorList>
            <person name="de Groot N.N."/>
        </authorList>
    </citation>
    <scope>NUCLEOTIDE SEQUENCE [LARGE SCALE GENOMIC DNA]</scope>
    <source>
        <strain evidence="6 7">DSM 18438</strain>
    </source>
</reference>
<evidence type="ECO:0000259" key="5">
    <source>
        <dbReference type="PROSITE" id="PS50109"/>
    </source>
</evidence>
<evidence type="ECO:0000313" key="6">
    <source>
        <dbReference type="EMBL" id="SFC00649.1"/>
    </source>
</evidence>
<dbReference type="InterPro" id="IPR036890">
    <property type="entry name" value="HATPase_C_sf"/>
</dbReference>
<proteinExistence type="predicted"/>
<dbReference type="PROSITE" id="PS50109">
    <property type="entry name" value="HIS_KIN"/>
    <property type="match status" value="1"/>
</dbReference>
<dbReference type="InterPro" id="IPR035965">
    <property type="entry name" value="PAS-like_dom_sf"/>
</dbReference>
<dbReference type="Gene3D" id="3.30.450.20">
    <property type="entry name" value="PAS domain"/>
    <property type="match status" value="1"/>
</dbReference>
<dbReference type="InterPro" id="IPR003661">
    <property type="entry name" value="HisK_dim/P_dom"/>
</dbReference>
<dbReference type="Pfam" id="PF02518">
    <property type="entry name" value="HATPase_c"/>
    <property type="match status" value="1"/>
</dbReference>
<dbReference type="AlphaFoldDB" id="A0A1I1FM99"/>
<name>A0A1I1FM99_9GAMM</name>
<dbReference type="EC" id="2.7.13.3" evidence="2"/>
<dbReference type="Proteomes" id="UP000199058">
    <property type="component" value="Unassembled WGS sequence"/>
</dbReference>
<dbReference type="EMBL" id="FOLH01000002">
    <property type="protein sequence ID" value="SFC00649.1"/>
    <property type="molecule type" value="Genomic_DNA"/>
</dbReference>
<dbReference type="PRINTS" id="PR00344">
    <property type="entry name" value="BCTRLSENSOR"/>
</dbReference>
<gene>
    <name evidence="6" type="ORF">SAMN05660443_1109</name>
</gene>